<dbReference type="AlphaFoldDB" id="A0A250WUB8"/>
<keyword evidence="8" id="KW-0966">Cell projection</keyword>
<dbReference type="STRING" id="1157962.A0A250WUB8"/>
<sequence>MSPSQYGHSTNGVNIANFRIINQKKECVQPGQYRSPFDWQQETAKTMEMGNAENLMSSTLRHSSNLLQTAAVDLVVSDVKTVEQALRTKIRQTDQLKNALESALNDTLAERDLCIQIKSSLEQRLARVQEKQGINESRLQVRNGRPLREKTMDDVEGLLLKQQGFVSAFYEKVKRAINHVDRELAQLDMVRQRLEGDLQDKTEAIDVDSKVLGILPDGTLGEAGSLRRRADTKLKTPHTWVTSTEDNIKLARHWITDSIRLRKAVRTSILNSRSTEHEISRTLNYQMMSKLGATQGLRDHLQRELERVRTEGAKAESQRSSLAHALESKRGPLMQAKERFAARKARPERELVADDVEAALAREIAHLNAVTSQLSHKLGAVDKEINSLDLAAMTLEDNIRDKEAALSVDEQVVMLDGRINLTSPPPSSVGSNTSNLSAAREATLRRIQDLEGDLISARREREALEANVAHLKATMSSPKGHLGGPDPFGA</sequence>
<evidence type="ECO:0000256" key="7">
    <source>
        <dbReference type="ARBA" id="ARBA00023212"/>
    </source>
</evidence>
<evidence type="ECO:0008006" key="12">
    <source>
        <dbReference type="Google" id="ProtNLM"/>
    </source>
</evidence>
<reference evidence="10 11" key="1">
    <citation type="submission" date="2017-08" db="EMBL/GenBank/DDBJ databases">
        <title>Acidophilic green algal genome provides insights into adaptation to an acidic environment.</title>
        <authorList>
            <person name="Hirooka S."/>
            <person name="Hirose Y."/>
            <person name="Kanesaki Y."/>
            <person name="Higuchi S."/>
            <person name="Fujiwara T."/>
            <person name="Onuma R."/>
            <person name="Era A."/>
            <person name="Ohbayashi R."/>
            <person name="Uzuka A."/>
            <person name="Nozaki H."/>
            <person name="Yoshikawa H."/>
            <person name="Miyagishima S.Y."/>
        </authorList>
    </citation>
    <scope>NUCLEOTIDE SEQUENCE [LARGE SCALE GENOMIC DNA]</scope>
    <source>
        <strain evidence="10 11">NIES-2499</strain>
    </source>
</reference>
<dbReference type="Pfam" id="PF03148">
    <property type="entry name" value="Tektin"/>
    <property type="match status" value="1"/>
</dbReference>
<comment type="subcellular location">
    <subcellularLocation>
        <location evidence="1">Cytoplasm</location>
        <location evidence="1">Cytoskeleton</location>
        <location evidence="1">Flagellum axoneme</location>
    </subcellularLocation>
</comment>
<evidence type="ECO:0000313" key="10">
    <source>
        <dbReference type="EMBL" id="GAX74150.1"/>
    </source>
</evidence>
<keyword evidence="7" id="KW-0206">Cytoskeleton</keyword>
<dbReference type="InterPro" id="IPR000435">
    <property type="entry name" value="Tektins"/>
</dbReference>
<evidence type="ECO:0000256" key="9">
    <source>
        <dbReference type="SAM" id="Coils"/>
    </source>
</evidence>
<dbReference type="InterPro" id="IPR048256">
    <property type="entry name" value="Tektin-like"/>
</dbReference>
<dbReference type="PANTHER" id="PTHR19960:SF25">
    <property type="entry name" value="TEKTIN-1"/>
    <property type="match status" value="1"/>
</dbReference>
<name>A0A250WUB8_9CHLO</name>
<dbReference type="PANTHER" id="PTHR19960">
    <property type="entry name" value="TEKTIN"/>
    <property type="match status" value="1"/>
</dbReference>
<evidence type="ECO:0000256" key="5">
    <source>
        <dbReference type="ARBA" id="ARBA00023054"/>
    </source>
</evidence>
<organism evidence="10 11">
    <name type="scientific">Chlamydomonas eustigma</name>
    <dbReference type="NCBI Taxonomy" id="1157962"/>
    <lineage>
        <taxon>Eukaryota</taxon>
        <taxon>Viridiplantae</taxon>
        <taxon>Chlorophyta</taxon>
        <taxon>core chlorophytes</taxon>
        <taxon>Chlorophyceae</taxon>
        <taxon>CS clade</taxon>
        <taxon>Chlamydomonadales</taxon>
        <taxon>Chlamydomonadaceae</taxon>
        <taxon>Chlamydomonas</taxon>
    </lineage>
</organism>
<gene>
    <name evidence="10" type="ORF">CEUSTIGMA_g1599.t1</name>
</gene>
<dbReference type="OrthoDB" id="10054259at2759"/>
<evidence type="ECO:0000256" key="4">
    <source>
        <dbReference type="ARBA" id="ARBA00022846"/>
    </source>
</evidence>
<proteinExistence type="inferred from homology"/>
<keyword evidence="6" id="KW-0969">Cilium</keyword>
<protein>
    <recommendedName>
        <fullName evidence="12">Tektin</fullName>
    </recommendedName>
</protein>
<evidence type="ECO:0000313" key="11">
    <source>
        <dbReference type="Proteomes" id="UP000232323"/>
    </source>
</evidence>
<feature type="coiled-coil region" evidence="9">
    <location>
        <begin position="440"/>
        <end position="474"/>
    </location>
</feature>
<keyword evidence="3" id="KW-0963">Cytoplasm</keyword>
<comment type="caution">
    <text evidence="10">The sequence shown here is derived from an EMBL/GenBank/DDBJ whole genome shotgun (WGS) entry which is preliminary data.</text>
</comment>
<dbReference type="Proteomes" id="UP000232323">
    <property type="component" value="Unassembled WGS sequence"/>
</dbReference>
<evidence type="ECO:0000256" key="2">
    <source>
        <dbReference type="ARBA" id="ARBA00007209"/>
    </source>
</evidence>
<dbReference type="GO" id="GO:0005929">
    <property type="term" value="C:cilium"/>
    <property type="evidence" value="ECO:0007669"/>
    <property type="project" value="UniProtKB-ARBA"/>
</dbReference>
<dbReference type="GO" id="GO:0005737">
    <property type="term" value="C:cytoplasm"/>
    <property type="evidence" value="ECO:0007669"/>
    <property type="project" value="UniProtKB-ARBA"/>
</dbReference>
<evidence type="ECO:0000256" key="6">
    <source>
        <dbReference type="ARBA" id="ARBA00023069"/>
    </source>
</evidence>
<evidence type="ECO:0000256" key="1">
    <source>
        <dbReference type="ARBA" id="ARBA00004611"/>
    </source>
</evidence>
<accession>A0A250WUB8</accession>
<dbReference type="GO" id="GO:0005634">
    <property type="term" value="C:nucleus"/>
    <property type="evidence" value="ECO:0007669"/>
    <property type="project" value="TreeGrafter"/>
</dbReference>
<dbReference type="GO" id="GO:0060294">
    <property type="term" value="P:cilium movement involved in cell motility"/>
    <property type="evidence" value="ECO:0007669"/>
    <property type="project" value="InterPro"/>
</dbReference>
<dbReference type="EMBL" id="BEGY01000006">
    <property type="protein sequence ID" value="GAX74150.1"/>
    <property type="molecule type" value="Genomic_DNA"/>
</dbReference>
<dbReference type="GO" id="GO:0060271">
    <property type="term" value="P:cilium assembly"/>
    <property type="evidence" value="ECO:0007669"/>
    <property type="project" value="TreeGrafter"/>
</dbReference>
<evidence type="ECO:0000256" key="3">
    <source>
        <dbReference type="ARBA" id="ARBA00022490"/>
    </source>
</evidence>
<keyword evidence="4" id="KW-0282">Flagellum</keyword>
<keyword evidence="5 9" id="KW-0175">Coiled coil</keyword>
<comment type="similarity">
    <text evidence="2">Belongs to the tektin family.</text>
</comment>
<dbReference type="GO" id="GO:0015630">
    <property type="term" value="C:microtubule cytoskeleton"/>
    <property type="evidence" value="ECO:0007669"/>
    <property type="project" value="TreeGrafter"/>
</dbReference>
<keyword evidence="11" id="KW-1185">Reference proteome</keyword>
<evidence type="ECO:0000256" key="8">
    <source>
        <dbReference type="ARBA" id="ARBA00023273"/>
    </source>
</evidence>